<evidence type="ECO:0000313" key="2">
    <source>
        <dbReference type="Proteomes" id="UP001295423"/>
    </source>
</evidence>
<organism evidence="1 2">
    <name type="scientific">Cylindrotheca closterium</name>
    <dbReference type="NCBI Taxonomy" id="2856"/>
    <lineage>
        <taxon>Eukaryota</taxon>
        <taxon>Sar</taxon>
        <taxon>Stramenopiles</taxon>
        <taxon>Ochrophyta</taxon>
        <taxon>Bacillariophyta</taxon>
        <taxon>Bacillariophyceae</taxon>
        <taxon>Bacillariophycidae</taxon>
        <taxon>Bacillariales</taxon>
        <taxon>Bacillariaceae</taxon>
        <taxon>Cylindrotheca</taxon>
    </lineage>
</organism>
<dbReference type="Proteomes" id="UP001295423">
    <property type="component" value="Unassembled WGS sequence"/>
</dbReference>
<keyword evidence="2" id="KW-1185">Reference proteome</keyword>
<comment type="caution">
    <text evidence="1">The sequence shown here is derived from an EMBL/GenBank/DDBJ whole genome shotgun (WGS) entry which is preliminary data.</text>
</comment>
<dbReference type="AlphaFoldDB" id="A0AAD2FEB6"/>
<evidence type="ECO:0000313" key="1">
    <source>
        <dbReference type="EMBL" id="CAJ1932336.1"/>
    </source>
</evidence>
<reference evidence="1" key="1">
    <citation type="submission" date="2023-08" db="EMBL/GenBank/DDBJ databases">
        <authorList>
            <person name="Audoor S."/>
            <person name="Bilcke G."/>
        </authorList>
    </citation>
    <scope>NUCLEOTIDE SEQUENCE</scope>
</reference>
<sequence>MSPLSELAKAAFVTTSKGAGVTLASTVASCYLACQIEVRAHRFIYHHWPEKYASVQVANGLTQEELDRAHQMEPAMAQPDTVLLTDNKPAVEESKMSRKTPVYSFDLSGASTTLDQTNQFWKEAEEPLALIKEFTMPRQDLIATSMTS</sequence>
<accession>A0AAD2FEB6</accession>
<gene>
    <name evidence="1" type="ORF">CYCCA115_LOCUS2785</name>
</gene>
<protein>
    <submittedName>
        <fullName evidence="1">Uncharacterized protein</fullName>
    </submittedName>
</protein>
<dbReference type="EMBL" id="CAKOGP040000224">
    <property type="protein sequence ID" value="CAJ1932336.1"/>
    <property type="molecule type" value="Genomic_DNA"/>
</dbReference>
<name>A0AAD2FEB6_9STRA</name>
<proteinExistence type="predicted"/>